<keyword evidence="3" id="KW-1185">Reference proteome</keyword>
<organism evidence="2 3">
    <name type="scientific">Staphylococcus felis</name>
    <dbReference type="NCBI Taxonomy" id="46127"/>
    <lineage>
        <taxon>Bacteria</taxon>
        <taxon>Bacillati</taxon>
        <taxon>Bacillota</taxon>
        <taxon>Bacilli</taxon>
        <taxon>Bacillales</taxon>
        <taxon>Staphylococcaceae</taxon>
        <taxon>Staphylococcus</taxon>
    </lineage>
</organism>
<dbReference type="EMBL" id="JAEDAQ010000007">
    <property type="protein sequence ID" value="MBH9580872.1"/>
    <property type="molecule type" value="Genomic_DNA"/>
</dbReference>
<dbReference type="RefSeq" id="WP_198092683.1">
    <property type="nucleotide sequence ID" value="NZ_JAEDAQ010000007.1"/>
</dbReference>
<proteinExistence type="predicted"/>
<gene>
    <name evidence="2" type="ORF">I9026_05745</name>
</gene>
<protein>
    <submittedName>
        <fullName evidence="2">Uncharacterized protein</fullName>
    </submittedName>
</protein>
<name>A0ABS0QPP8_9STAP</name>
<sequence>MDMLIIYAKENGYPKIIFDKGEGIFYDDRLYTEVKPPEGIYLPCEFIDGQWIGSTKEDFELEAKELQKLMEIESENQKTDKEPNAFISNLILKQAELEEEIKKTNEVNATLLLMLANREGVTDV</sequence>
<feature type="coiled-coil region" evidence="1">
    <location>
        <begin position="56"/>
        <end position="107"/>
    </location>
</feature>
<evidence type="ECO:0000313" key="2">
    <source>
        <dbReference type="EMBL" id="MBH9580872.1"/>
    </source>
</evidence>
<reference evidence="2 3" key="1">
    <citation type="submission" date="2020-12" db="EMBL/GenBank/DDBJ databases">
        <title>Genomic analysis of Staphylococcus felis from a cat with skin infection.</title>
        <authorList>
            <person name="Aslantas O."/>
            <person name="Keskin O."/>
            <person name="Buyukaltay K."/>
            <person name="Gullu Yucetepe A."/>
        </authorList>
    </citation>
    <scope>NUCLEOTIDE SEQUENCE [LARGE SCALE GENOMIC DNA]</scope>
    <source>
        <strain evidence="2 3">HARRANVET</strain>
    </source>
</reference>
<evidence type="ECO:0000313" key="3">
    <source>
        <dbReference type="Proteomes" id="UP000597038"/>
    </source>
</evidence>
<keyword evidence="1" id="KW-0175">Coiled coil</keyword>
<evidence type="ECO:0000256" key="1">
    <source>
        <dbReference type="SAM" id="Coils"/>
    </source>
</evidence>
<accession>A0ABS0QPP8</accession>
<dbReference type="Proteomes" id="UP000597038">
    <property type="component" value="Unassembled WGS sequence"/>
</dbReference>
<comment type="caution">
    <text evidence="2">The sequence shown here is derived from an EMBL/GenBank/DDBJ whole genome shotgun (WGS) entry which is preliminary data.</text>
</comment>